<dbReference type="EC" id="6.2.1.45" evidence="4"/>
<dbReference type="OMA" id="ISFFRTF"/>
<dbReference type="EMBL" id="GL376596">
    <property type="status" value="NOT_ANNOTATED_CDS"/>
    <property type="molecule type" value="Genomic_DNA"/>
</dbReference>
<dbReference type="PROSITE" id="PS00865">
    <property type="entry name" value="UBIQUITIN_ACTIVAT_2"/>
    <property type="match status" value="1"/>
</dbReference>
<keyword evidence="6" id="KW-0547">Nucleotide-binding</keyword>
<proteinExistence type="inferred from homology"/>
<feature type="domain" description="Ubiquitin-activating enzyme SCCH" evidence="11">
    <location>
        <begin position="263"/>
        <end position="305"/>
    </location>
</feature>
<dbReference type="Proteomes" id="UP000019132">
    <property type="component" value="Unassembled WGS sequence"/>
</dbReference>
<dbReference type="STRING" id="431595.K3X0A2"/>
<sequence>PFQLDEIDEDVVKQTALYAAVELHPLAAFYGGVIAQEIVKFTGKFTPLKQWLHLDAFEVLPDVRPTDAQPIGSRYDHIITAFGLEFHQHLGNIRTFLVGCGALGCEYLKNFAMIGLACGEKGLITITDNDRIEVSNLNRQFLFREHNVGQPKSVAATNAVRQMNSSLKVKTLEHLVAPHTENVFDDDFWTDLDVVTNALDNVKARVYVDGKCVFHKIPLLESGTLGTKCNVQVVIPYLTQSYADGPKDAEDDNIPMCTLRNFPSLIEHCIEWSRAQFEDMFVVPAAEAKKFVHGRTEYLNKIKHDTLENPNP</sequence>
<evidence type="ECO:0000256" key="2">
    <source>
        <dbReference type="ARBA" id="ARBA00004906"/>
    </source>
</evidence>
<dbReference type="GO" id="GO:0004839">
    <property type="term" value="F:ubiquitin activating enzyme activity"/>
    <property type="evidence" value="ECO:0007669"/>
    <property type="project" value="UniProtKB-EC"/>
</dbReference>
<dbReference type="PANTHER" id="PTHR10953">
    <property type="entry name" value="UBIQUITIN-ACTIVATING ENZYME E1"/>
    <property type="match status" value="1"/>
</dbReference>
<dbReference type="InParanoid" id="K3X0A2"/>
<dbReference type="Pfam" id="PF00899">
    <property type="entry name" value="ThiF"/>
    <property type="match status" value="1"/>
</dbReference>
<evidence type="ECO:0000259" key="10">
    <source>
        <dbReference type="Pfam" id="PF00899"/>
    </source>
</evidence>
<dbReference type="SUPFAM" id="SSF69572">
    <property type="entry name" value="Activating enzymes of the ubiquitin-like proteins"/>
    <property type="match status" value="2"/>
</dbReference>
<accession>K3X0A2</accession>
<dbReference type="HOGENOM" id="CLU_077584_0_0_1"/>
<dbReference type="InterPro" id="IPR035985">
    <property type="entry name" value="Ubiquitin-activating_enz"/>
</dbReference>
<dbReference type="GO" id="GO:0005737">
    <property type="term" value="C:cytoplasm"/>
    <property type="evidence" value="ECO:0007669"/>
    <property type="project" value="TreeGrafter"/>
</dbReference>
<feature type="domain" description="THIF-type NAD/FAD binding fold" evidence="10">
    <location>
        <begin position="79"/>
        <end position="262"/>
    </location>
</feature>
<comment type="similarity">
    <text evidence="3">Belongs to the ubiquitin-activating E1 family.</text>
</comment>
<reference evidence="12" key="3">
    <citation type="submission" date="2015-02" db="UniProtKB">
        <authorList>
            <consortium name="EnsemblProtists"/>
        </authorList>
    </citation>
    <scope>IDENTIFICATION</scope>
    <source>
        <strain evidence="12">DAOM BR144</strain>
    </source>
</reference>
<dbReference type="InterPro" id="IPR019572">
    <property type="entry name" value="UBA_E1_SCCH"/>
</dbReference>
<dbReference type="VEuPathDB" id="FungiDB:PYU1_G010628"/>
<keyword evidence="7" id="KW-0833">Ubl conjugation pathway</keyword>
<evidence type="ECO:0000313" key="12">
    <source>
        <dbReference type="EnsemblProtists" id="PYU1_T010651"/>
    </source>
</evidence>
<feature type="active site" description="Glycyl thioester intermediate" evidence="9">
    <location>
        <position position="257"/>
    </location>
</feature>
<reference evidence="13" key="2">
    <citation type="submission" date="2010-04" db="EMBL/GenBank/DDBJ databases">
        <authorList>
            <person name="Buell R."/>
            <person name="Hamilton J."/>
            <person name="Hostetler J."/>
        </authorList>
    </citation>
    <scope>NUCLEOTIDE SEQUENCE [LARGE SCALE GENOMIC DNA]</scope>
    <source>
        <strain evidence="13">DAOM:BR144</strain>
    </source>
</reference>
<evidence type="ECO:0000256" key="9">
    <source>
        <dbReference type="PROSITE-ProRule" id="PRU10132"/>
    </source>
</evidence>
<dbReference type="GO" id="GO:0005634">
    <property type="term" value="C:nucleus"/>
    <property type="evidence" value="ECO:0007669"/>
    <property type="project" value="TreeGrafter"/>
</dbReference>
<evidence type="ECO:0000313" key="13">
    <source>
        <dbReference type="Proteomes" id="UP000019132"/>
    </source>
</evidence>
<evidence type="ECO:0000256" key="7">
    <source>
        <dbReference type="ARBA" id="ARBA00022786"/>
    </source>
</evidence>
<keyword evidence="8" id="KW-0067">ATP-binding</keyword>
<dbReference type="Gene3D" id="3.40.50.12550">
    <property type="entry name" value="Ubiquitin-activating enzyme E1, inactive adenylation domain, subdomain 2"/>
    <property type="match status" value="1"/>
</dbReference>
<dbReference type="eggNOG" id="KOG2012">
    <property type="taxonomic scope" value="Eukaryota"/>
</dbReference>
<name>K3X0A2_GLOUD</name>
<dbReference type="Pfam" id="PF10585">
    <property type="entry name" value="UBA_E1_SCCH"/>
    <property type="match status" value="1"/>
</dbReference>
<comment type="pathway">
    <text evidence="2">Protein modification; protein ubiquitination.</text>
</comment>
<evidence type="ECO:0000256" key="4">
    <source>
        <dbReference type="ARBA" id="ARBA00012990"/>
    </source>
</evidence>
<dbReference type="GO" id="GO:0005524">
    <property type="term" value="F:ATP binding"/>
    <property type="evidence" value="ECO:0007669"/>
    <property type="project" value="UniProtKB-KW"/>
</dbReference>
<dbReference type="GO" id="GO:0006511">
    <property type="term" value="P:ubiquitin-dependent protein catabolic process"/>
    <property type="evidence" value="ECO:0007669"/>
    <property type="project" value="TreeGrafter"/>
</dbReference>
<dbReference type="AlphaFoldDB" id="K3X0A2"/>
<dbReference type="FunFam" id="3.40.50.720:FF:000015">
    <property type="entry name" value="Ubiquitin-activating enzyme E1 1"/>
    <property type="match status" value="1"/>
</dbReference>
<dbReference type="InterPro" id="IPR033127">
    <property type="entry name" value="UBQ-activ_enz_E1_Cys_AS"/>
</dbReference>
<evidence type="ECO:0000256" key="1">
    <source>
        <dbReference type="ARBA" id="ARBA00000488"/>
    </source>
</evidence>
<evidence type="ECO:0000256" key="5">
    <source>
        <dbReference type="ARBA" id="ARBA00022598"/>
    </source>
</evidence>
<dbReference type="InterPro" id="IPR045886">
    <property type="entry name" value="ThiF/MoeB/HesA"/>
</dbReference>
<dbReference type="InterPro" id="IPR000594">
    <property type="entry name" value="ThiF_NAD_FAD-bd"/>
</dbReference>
<evidence type="ECO:0000256" key="6">
    <source>
        <dbReference type="ARBA" id="ARBA00022741"/>
    </source>
</evidence>
<evidence type="ECO:0000256" key="3">
    <source>
        <dbReference type="ARBA" id="ARBA00005673"/>
    </source>
</evidence>
<protein>
    <recommendedName>
        <fullName evidence="4">E1 ubiquitin-activating enzyme</fullName>
        <ecNumber evidence="4">6.2.1.45</ecNumber>
    </recommendedName>
</protein>
<keyword evidence="5" id="KW-0436">Ligase</keyword>
<dbReference type="Gene3D" id="3.40.50.720">
    <property type="entry name" value="NAD(P)-binding Rossmann-like Domain"/>
    <property type="match status" value="1"/>
</dbReference>
<dbReference type="GO" id="GO:0006974">
    <property type="term" value="P:DNA damage response"/>
    <property type="evidence" value="ECO:0007669"/>
    <property type="project" value="TreeGrafter"/>
</dbReference>
<organism evidence="12 13">
    <name type="scientific">Globisporangium ultimum (strain ATCC 200006 / CBS 805.95 / DAOM BR144)</name>
    <name type="common">Pythium ultimum</name>
    <dbReference type="NCBI Taxonomy" id="431595"/>
    <lineage>
        <taxon>Eukaryota</taxon>
        <taxon>Sar</taxon>
        <taxon>Stramenopiles</taxon>
        <taxon>Oomycota</taxon>
        <taxon>Peronosporomycetes</taxon>
        <taxon>Pythiales</taxon>
        <taxon>Pythiaceae</taxon>
        <taxon>Globisporangium</taxon>
    </lineage>
</organism>
<comment type="catalytic activity">
    <reaction evidence="1">
        <text>ATP + ubiquitin + [E1 ubiquitin-activating enzyme]-L-cysteine = AMP + diphosphate + S-ubiquitinyl-[E1 ubiquitin-activating enzyme]-L-cysteine.</text>
        <dbReference type="EC" id="6.2.1.45"/>
    </reaction>
</comment>
<dbReference type="PANTHER" id="PTHR10953:SF4">
    <property type="entry name" value="UBIQUITIN-ACTIVATING ENZYME E1 C-TERMINAL DOMAIN-CONTAINING PROTEIN"/>
    <property type="match status" value="1"/>
</dbReference>
<evidence type="ECO:0000259" key="11">
    <source>
        <dbReference type="Pfam" id="PF10585"/>
    </source>
</evidence>
<reference evidence="13" key="1">
    <citation type="journal article" date="2010" name="Genome Biol.">
        <title>Genome sequence of the necrotrophic plant pathogen Pythium ultimum reveals original pathogenicity mechanisms and effector repertoire.</title>
        <authorList>
            <person name="Levesque C.A."/>
            <person name="Brouwer H."/>
            <person name="Cano L."/>
            <person name="Hamilton J.P."/>
            <person name="Holt C."/>
            <person name="Huitema E."/>
            <person name="Raffaele S."/>
            <person name="Robideau G.P."/>
            <person name="Thines M."/>
            <person name="Win J."/>
            <person name="Zerillo M.M."/>
            <person name="Beakes G.W."/>
            <person name="Boore J.L."/>
            <person name="Busam D."/>
            <person name="Dumas B."/>
            <person name="Ferriera S."/>
            <person name="Fuerstenberg S.I."/>
            <person name="Gachon C.M."/>
            <person name="Gaulin E."/>
            <person name="Govers F."/>
            <person name="Grenville-Briggs L."/>
            <person name="Horner N."/>
            <person name="Hostetler J."/>
            <person name="Jiang R.H."/>
            <person name="Johnson J."/>
            <person name="Krajaejun T."/>
            <person name="Lin H."/>
            <person name="Meijer H.J."/>
            <person name="Moore B."/>
            <person name="Morris P."/>
            <person name="Phuntmart V."/>
            <person name="Puiu D."/>
            <person name="Shetty J."/>
            <person name="Stajich J.E."/>
            <person name="Tripathy S."/>
            <person name="Wawra S."/>
            <person name="van West P."/>
            <person name="Whitty B.R."/>
            <person name="Coutinho P.M."/>
            <person name="Henrissat B."/>
            <person name="Martin F."/>
            <person name="Thomas P.D."/>
            <person name="Tyler B.M."/>
            <person name="De Vries R.P."/>
            <person name="Kamoun S."/>
            <person name="Yandell M."/>
            <person name="Tisserat N."/>
            <person name="Buell C.R."/>
        </authorList>
    </citation>
    <scope>NUCLEOTIDE SEQUENCE</scope>
    <source>
        <strain evidence="13">DAOM:BR144</strain>
    </source>
</reference>
<evidence type="ECO:0000256" key="8">
    <source>
        <dbReference type="ARBA" id="ARBA00022840"/>
    </source>
</evidence>
<keyword evidence="13" id="KW-1185">Reference proteome</keyword>
<dbReference type="EnsemblProtists" id="PYU1_T010651">
    <property type="protein sequence ID" value="PYU1_T010651"/>
    <property type="gene ID" value="PYU1_G010628"/>
</dbReference>